<reference evidence="2" key="1">
    <citation type="submission" date="2016-06" db="EMBL/GenBank/DDBJ databases">
        <authorList>
            <person name="Cuomo C."/>
            <person name="Litvintseva A."/>
            <person name="Heitman J."/>
            <person name="Chen Y."/>
            <person name="Sun S."/>
            <person name="Springer D."/>
            <person name="Dromer F."/>
            <person name="Young S."/>
            <person name="Zeng Q."/>
            <person name="Chapman S."/>
            <person name="Gujja S."/>
            <person name="Saif S."/>
            <person name="Birren B."/>
        </authorList>
    </citation>
    <scope>NUCLEOTIDE SEQUENCE</scope>
    <source>
        <strain evidence="2">CBS 7841</strain>
    </source>
</reference>
<feature type="compositionally biased region" description="Polar residues" evidence="1">
    <location>
        <begin position="1"/>
        <end position="15"/>
    </location>
</feature>
<dbReference type="Proteomes" id="UP000094043">
    <property type="component" value="Chromosome 6"/>
</dbReference>
<dbReference type="VEuPathDB" id="FungiDB:L203_01834"/>
<protein>
    <submittedName>
        <fullName evidence="2">Uncharacterized protein</fullName>
    </submittedName>
</protein>
<reference evidence="2" key="3">
    <citation type="submission" date="2024-01" db="EMBL/GenBank/DDBJ databases">
        <authorList>
            <person name="Coelho M.A."/>
            <person name="David-Palma M."/>
            <person name="Shea T."/>
            <person name="Sun S."/>
            <person name="Cuomo C.A."/>
            <person name="Heitman J."/>
        </authorList>
    </citation>
    <scope>NUCLEOTIDE SEQUENCE</scope>
    <source>
        <strain evidence="2">CBS 7841</strain>
    </source>
</reference>
<evidence type="ECO:0000313" key="2">
    <source>
        <dbReference type="EMBL" id="WVN89722.1"/>
    </source>
</evidence>
<sequence length="154" mass="16832">MEPSSNRQSKASSSGDSRHGCTTTSNNSANDTDRPTEGRDPFSATVGDSAQDSRTSHSQDGRPLTKDEILQLMATDISEFMVDGDKTTRSGIPSATSANPNKWNIFWEDGVMNVTTAYEIKSKHVGYLTYEDYTSVLKKLGRPLDAEPGQHGRE</sequence>
<dbReference type="GeneID" id="91089161"/>
<proteinExistence type="predicted"/>
<feature type="region of interest" description="Disordered" evidence="1">
    <location>
        <begin position="1"/>
        <end position="66"/>
    </location>
</feature>
<reference evidence="2" key="2">
    <citation type="journal article" date="2022" name="Elife">
        <title>Obligate sexual reproduction of a homothallic fungus closely related to the Cryptococcus pathogenic species complex.</title>
        <authorList>
            <person name="Passer A.R."/>
            <person name="Clancey S.A."/>
            <person name="Shea T."/>
            <person name="David-Palma M."/>
            <person name="Averette A.F."/>
            <person name="Boekhout T."/>
            <person name="Porcel B.M."/>
            <person name="Nowrousian M."/>
            <person name="Cuomo C.A."/>
            <person name="Sun S."/>
            <person name="Heitman J."/>
            <person name="Coelho M.A."/>
        </authorList>
    </citation>
    <scope>NUCLEOTIDE SEQUENCE</scope>
    <source>
        <strain evidence="2">CBS 7841</strain>
    </source>
</reference>
<dbReference type="KEGG" id="cdep:91089161"/>
<keyword evidence="3" id="KW-1185">Reference proteome</keyword>
<gene>
    <name evidence="2" type="ORF">L203_104952</name>
</gene>
<dbReference type="RefSeq" id="XP_066070422.1">
    <property type="nucleotide sequence ID" value="XM_066214325.1"/>
</dbReference>
<dbReference type="EMBL" id="CP143789">
    <property type="protein sequence ID" value="WVN89722.1"/>
    <property type="molecule type" value="Genomic_DNA"/>
</dbReference>
<feature type="compositionally biased region" description="Basic and acidic residues" evidence="1">
    <location>
        <begin position="54"/>
        <end position="66"/>
    </location>
</feature>
<accession>A0A1E3IMT5</accession>
<feature type="compositionally biased region" description="Basic and acidic residues" evidence="1">
    <location>
        <begin position="31"/>
        <end position="40"/>
    </location>
</feature>
<dbReference type="AlphaFoldDB" id="A0A1E3IMT5"/>
<name>A0A1E3IMT5_9TREE</name>
<evidence type="ECO:0000313" key="3">
    <source>
        <dbReference type="Proteomes" id="UP000094043"/>
    </source>
</evidence>
<evidence type="ECO:0000256" key="1">
    <source>
        <dbReference type="SAM" id="MobiDB-lite"/>
    </source>
</evidence>
<organism evidence="2 3">
    <name type="scientific">Cryptococcus depauperatus CBS 7841</name>
    <dbReference type="NCBI Taxonomy" id="1295531"/>
    <lineage>
        <taxon>Eukaryota</taxon>
        <taxon>Fungi</taxon>
        <taxon>Dikarya</taxon>
        <taxon>Basidiomycota</taxon>
        <taxon>Agaricomycotina</taxon>
        <taxon>Tremellomycetes</taxon>
        <taxon>Tremellales</taxon>
        <taxon>Cryptococcaceae</taxon>
        <taxon>Cryptococcus</taxon>
    </lineage>
</organism>